<feature type="domain" description="DUF7791" evidence="3">
    <location>
        <begin position="559"/>
        <end position="703"/>
    </location>
</feature>
<dbReference type="Proteomes" id="UP000813461">
    <property type="component" value="Unassembled WGS sequence"/>
</dbReference>
<dbReference type="InterPro" id="IPR056884">
    <property type="entry name" value="NPHP3-like_N"/>
</dbReference>
<evidence type="ECO:0008006" key="6">
    <source>
        <dbReference type="Google" id="ProtNLM"/>
    </source>
</evidence>
<dbReference type="PANTHER" id="PTHR10039:SF5">
    <property type="entry name" value="NACHT DOMAIN-CONTAINING PROTEIN"/>
    <property type="match status" value="1"/>
</dbReference>
<evidence type="ECO:0000259" key="2">
    <source>
        <dbReference type="Pfam" id="PF24883"/>
    </source>
</evidence>
<reference evidence="4" key="1">
    <citation type="journal article" date="2021" name="Nat. Commun.">
        <title>Genetic determinants of endophytism in the Arabidopsis root mycobiome.</title>
        <authorList>
            <person name="Mesny F."/>
            <person name="Miyauchi S."/>
            <person name="Thiergart T."/>
            <person name="Pickel B."/>
            <person name="Atanasova L."/>
            <person name="Karlsson M."/>
            <person name="Huettel B."/>
            <person name="Barry K.W."/>
            <person name="Haridas S."/>
            <person name="Chen C."/>
            <person name="Bauer D."/>
            <person name="Andreopoulos W."/>
            <person name="Pangilinan J."/>
            <person name="LaButti K."/>
            <person name="Riley R."/>
            <person name="Lipzen A."/>
            <person name="Clum A."/>
            <person name="Drula E."/>
            <person name="Henrissat B."/>
            <person name="Kohler A."/>
            <person name="Grigoriev I.V."/>
            <person name="Martin F.M."/>
            <person name="Hacquard S."/>
        </authorList>
    </citation>
    <scope>NUCLEOTIDE SEQUENCE</scope>
    <source>
        <strain evidence="4">MPI-SDFR-AT-0120</strain>
    </source>
</reference>
<name>A0A8K0W1W6_9PLEO</name>
<dbReference type="Pfam" id="PF24883">
    <property type="entry name" value="NPHP3_N"/>
    <property type="match status" value="1"/>
</dbReference>
<accession>A0A8K0W1W6</accession>
<keyword evidence="1" id="KW-0677">Repeat</keyword>
<gene>
    <name evidence="4" type="ORF">FB567DRAFT_279507</name>
</gene>
<dbReference type="OrthoDB" id="443402at2759"/>
<evidence type="ECO:0000259" key="3">
    <source>
        <dbReference type="Pfam" id="PF25053"/>
    </source>
</evidence>
<organism evidence="4 5">
    <name type="scientific">Paraphoma chrysanthemicola</name>
    <dbReference type="NCBI Taxonomy" id="798071"/>
    <lineage>
        <taxon>Eukaryota</taxon>
        <taxon>Fungi</taxon>
        <taxon>Dikarya</taxon>
        <taxon>Ascomycota</taxon>
        <taxon>Pezizomycotina</taxon>
        <taxon>Dothideomycetes</taxon>
        <taxon>Pleosporomycetidae</taxon>
        <taxon>Pleosporales</taxon>
        <taxon>Pleosporineae</taxon>
        <taxon>Phaeosphaeriaceae</taxon>
        <taxon>Paraphoma</taxon>
    </lineage>
</organism>
<comment type="caution">
    <text evidence="4">The sequence shown here is derived from an EMBL/GenBank/DDBJ whole genome shotgun (WGS) entry which is preliminary data.</text>
</comment>
<keyword evidence="5" id="KW-1185">Reference proteome</keyword>
<feature type="domain" description="Nephrocystin 3-like N-terminal" evidence="2">
    <location>
        <begin position="267"/>
        <end position="450"/>
    </location>
</feature>
<sequence length="823" mass="94030">MEPIAALSLAANILQIIDFAASLVSTSQQIYEAGSSVKVREVELSVRDFNDLNKTLKSWVRPDVHALGPLTKDQQDLEILALESEKVAQELLDALSGLRLYGPPSKFDSVARALKTAWNKRKIDDIKHRLGELRQEIQFRILVTSNDDRVKELDRVEQAIVKCVLDDKDKLAAAMTAHNADSAHRHQQSEAIASSRHEQLVSLIYGVGLTNISNDDNSKEMEAIKKIKVALDFQIMEDRFDDIATAHQRTFEWVLQGSTDEQATWSNLLDWLKEGSGIYWMSGKAGSGKSTLVKFLHRHKRLMDALRVWADGCRLIVLRYYFWNAGTEIQKSQEGLLRSLIYQAIDQAPMLGPRLFPDLYEDLIEQSKSLLPPFSLGPNKLGARWINFPTFHELKRAFVTLTTQFDGLHKIVMIVDGLDEFETPRMSMTELADVFIAASKLHVKALLSSRPLPAFEDAFAALPKLRLHQLTHDDITTYVHDKLGLHPRVEELTMEDPEGAKALITSIVDSASGVFLWVSLVVESLIEGLQNYDTLEDLDRRLQELPRDLEELFRHMLRKIPPEYKEQSSRFFQLIRSNREQPTNQSFPYIPTALTAVGLYYAEADLNVIMKATIYHMPEEEVQTKVRKVEGRLRSRCAGLLELRARKNHVLFDAGHEVVYLHRSVADFLKLPEVWADIAGFSPAYDPCIPLIQSLLMRIKRVSVDSPGKLSETWRYVNAIMHFARLVESTTKTTPRELLDEMDRSMQYHFECLPEYKNYCKTWYETNPSGLSHDTFLSFTVQQKLNIYAHIEPPGRKGFLRQMKERLDAVKTRNSRKALKNSS</sequence>
<dbReference type="Pfam" id="PF25053">
    <property type="entry name" value="DUF7791"/>
    <property type="match status" value="1"/>
</dbReference>
<dbReference type="PANTHER" id="PTHR10039">
    <property type="entry name" value="AMELOGENIN"/>
    <property type="match status" value="1"/>
</dbReference>
<evidence type="ECO:0000313" key="5">
    <source>
        <dbReference type="Proteomes" id="UP000813461"/>
    </source>
</evidence>
<dbReference type="SUPFAM" id="SSF52540">
    <property type="entry name" value="P-loop containing nucleoside triphosphate hydrolases"/>
    <property type="match status" value="1"/>
</dbReference>
<evidence type="ECO:0000256" key="1">
    <source>
        <dbReference type="ARBA" id="ARBA00022737"/>
    </source>
</evidence>
<protein>
    <recommendedName>
        <fullName evidence="6">NACHT domain-containing protein</fullName>
    </recommendedName>
</protein>
<evidence type="ECO:0000313" key="4">
    <source>
        <dbReference type="EMBL" id="KAH7091669.1"/>
    </source>
</evidence>
<dbReference type="InterPro" id="IPR056693">
    <property type="entry name" value="DUF7791"/>
</dbReference>
<proteinExistence type="predicted"/>
<dbReference type="EMBL" id="JAGMVJ010000004">
    <property type="protein sequence ID" value="KAH7091669.1"/>
    <property type="molecule type" value="Genomic_DNA"/>
</dbReference>
<dbReference type="AlphaFoldDB" id="A0A8K0W1W6"/>
<dbReference type="InterPro" id="IPR027417">
    <property type="entry name" value="P-loop_NTPase"/>
</dbReference>